<dbReference type="InterPro" id="IPR028909">
    <property type="entry name" value="bL21-like"/>
</dbReference>
<dbReference type="Proteomes" id="UP000016649">
    <property type="component" value="Unassembled WGS sequence"/>
</dbReference>
<evidence type="ECO:0000256" key="5">
    <source>
        <dbReference type="ARBA" id="ARBA00023274"/>
    </source>
</evidence>
<dbReference type="GO" id="GO:0005840">
    <property type="term" value="C:ribosome"/>
    <property type="evidence" value="ECO:0007669"/>
    <property type="project" value="UniProtKB-KW"/>
</dbReference>
<evidence type="ECO:0000313" key="9">
    <source>
        <dbReference type="Proteomes" id="UP000016649"/>
    </source>
</evidence>
<evidence type="ECO:0000256" key="1">
    <source>
        <dbReference type="ARBA" id="ARBA00008563"/>
    </source>
</evidence>
<dbReference type="PANTHER" id="PTHR21349">
    <property type="entry name" value="50S RIBOSOMAL PROTEIN L21"/>
    <property type="match status" value="1"/>
</dbReference>
<proteinExistence type="inferred from homology"/>
<keyword evidence="5 6" id="KW-0687">Ribonucleoprotein</keyword>
<protein>
    <recommendedName>
        <fullName evidence="6">Large ribosomal subunit protein bL21</fullName>
    </recommendedName>
</protein>
<dbReference type="EMBL" id="AWVH01000026">
    <property type="protein sequence ID" value="ERJ93378.1"/>
    <property type="molecule type" value="Genomic_DNA"/>
</dbReference>
<organism evidence="8 9">
    <name type="scientific">Treponema lecithinolyticum ATCC 700332</name>
    <dbReference type="NCBI Taxonomy" id="1321815"/>
    <lineage>
        <taxon>Bacteria</taxon>
        <taxon>Pseudomonadati</taxon>
        <taxon>Spirochaetota</taxon>
        <taxon>Spirochaetia</taxon>
        <taxon>Spirochaetales</taxon>
        <taxon>Treponemataceae</taxon>
        <taxon>Treponema</taxon>
    </lineage>
</organism>
<dbReference type="SUPFAM" id="SSF141091">
    <property type="entry name" value="L21p-like"/>
    <property type="match status" value="1"/>
</dbReference>
<keyword evidence="3 6" id="KW-0694">RNA-binding</keyword>
<evidence type="ECO:0000256" key="6">
    <source>
        <dbReference type="HAMAP-Rule" id="MF_01363"/>
    </source>
</evidence>
<dbReference type="InterPro" id="IPR018258">
    <property type="entry name" value="Ribosomal_bL21_CS"/>
</dbReference>
<evidence type="ECO:0000256" key="2">
    <source>
        <dbReference type="ARBA" id="ARBA00022730"/>
    </source>
</evidence>
<evidence type="ECO:0000256" key="4">
    <source>
        <dbReference type="ARBA" id="ARBA00022980"/>
    </source>
</evidence>
<evidence type="ECO:0000256" key="7">
    <source>
        <dbReference type="RuleBase" id="RU000562"/>
    </source>
</evidence>
<sequence>MYALVEYKGKQYKAEKDALIRVDKLDVEQGKTVDIDTVVLVNDGKKVSIGTPYVQGAKVSAVVENSFRDKKILVYKYKRKKDYHRTIGHRQHYTNIRITGITAGSASKAAAEKAGE</sequence>
<gene>
    <name evidence="6" type="primary">rplU</name>
    <name evidence="8" type="ORF">HMPREF9193_01053</name>
</gene>
<comment type="similarity">
    <text evidence="1 6 7">Belongs to the bacterial ribosomal protein bL21 family.</text>
</comment>
<dbReference type="HAMAP" id="MF_01363">
    <property type="entry name" value="Ribosomal_bL21"/>
    <property type="match status" value="1"/>
</dbReference>
<dbReference type="NCBIfam" id="TIGR00061">
    <property type="entry name" value="L21"/>
    <property type="match status" value="1"/>
</dbReference>
<evidence type="ECO:0000313" key="8">
    <source>
        <dbReference type="EMBL" id="ERJ93378.1"/>
    </source>
</evidence>
<accession>A0ABN0NZG7</accession>
<dbReference type="InterPro" id="IPR001787">
    <property type="entry name" value="Ribosomal_bL21"/>
</dbReference>
<evidence type="ECO:0000256" key="3">
    <source>
        <dbReference type="ARBA" id="ARBA00022884"/>
    </source>
</evidence>
<dbReference type="PROSITE" id="PS01169">
    <property type="entry name" value="RIBOSOMAL_L21"/>
    <property type="match status" value="1"/>
</dbReference>
<reference evidence="8 9" key="1">
    <citation type="submission" date="2013-08" db="EMBL/GenBank/DDBJ databases">
        <authorList>
            <person name="Weinstock G."/>
            <person name="Sodergren E."/>
            <person name="Wylie T."/>
            <person name="Fulton L."/>
            <person name="Fulton R."/>
            <person name="Fronick C."/>
            <person name="O'Laughlin M."/>
            <person name="Godfrey J."/>
            <person name="Miner T."/>
            <person name="Herter B."/>
            <person name="Appelbaum E."/>
            <person name="Cordes M."/>
            <person name="Lek S."/>
            <person name="Wollam A."/>
            <person name="Pepin K.H."/>
            <person name="Palsikar V.B."/>
            <person name="Mitreva M."/>
            <person name="Wilson R.K."/>
        </authorList>
    </citation>
    <scope>NUCLEOTIDE SEQUENCE [LARGE SCALE GENOMIC DNA]</scope>
    <source>
        <strain evidence="8 9">ATCC 700332</strain>
    </source>
</reference>
<comment type="subunit">
    <text evidence="6">Part of the 50S ribosomal subunit. Contacts protein L20.</text>
</comment>
<name>A0ABN0NZG7_TRELE</name>
<keyword evidence="4 6" id="KW-0689">Ribosomal protein</keyword>
<comment type="caution">
    <text evidence="8">The sequence shown here is derived from an EMBL/GenBank/DDBJ whole genome shotgun (WGS) entry which is preliminary data.</text>
</comment>
<dbReference type="Pfam" id="PF00829">
    <property type="entry name" value="Ribosomal_L21p"/>
    <property type="match status" value="1"/>
</dbReference>
<keyword evidence="9" id="KW-1185">Reference proteome</keyword>
<dbReference type="PANTHER" id="PTHR21349:SF0">
    <property type="entry name" value="LARGE RIBOSOMAL SUBUNIT PROTEIN BL21M"/>
    <property type="match status" value="1"/>
</dbReference>
<dbReference type="InterPro" id="IPR036164">
    <property type="entry name" value="bL21-like_sf"/>
</dbReference>
<keyword evidence="2 6" id="KW-0699">rRNA-binding</keyword>
<dbReference type="RefSeq" id="WP_021687266.1">
    <property type="nucleotide sequence ID" value="NZ_KI260564.1"/>
</dbReference>
<comment type="function">
    <text evidence="6 7">This protein binds to 23S rRNA in the presence of protein L20.</text>
</comment>